<proteinExistence type="predicted"/>
<sequence>MRGTVDNWQVELMDTLSNESDVERAFDAIAACGRLLGFEYCAYGIRAPYPLSNPPTALFSNYPADWQEYYRYENYLSCDPTVQHGRMSRVPIVWNDTLRSASPAFWSDAKAAGLCHGWAQSCSDGAGCVDMLTLARSHEPVTATELARNEAKFRWLVQTAHLYLSPLFTSKLASPSMDKLTVREVEVLRWTADGKSASEIAEILSLATDTVNFHVKNVVRKLCTANKTAAVAKAALLGMLG</sequence>
<dbReference type="SMART" id="SM00421">
    <property type="entry name" value="HTH_LUXR"/>
    <property type="match status" value="1"/>
</dbReference>
<dbReference type="PANTHER" id="PTHR44688:SF25">
    <property type="entry name" value="HTH LUXR-TYPE DOMAIN-CONTAINING PROTEIN"/>
    <property type="match status" value="1"/>
</dbReference>
<evidence type="ECO:0000259" key="4">
    <source>
        <dbReference type="PROSITE" id="PS50043"/>
    </source>
</evidence>
<dbReference type="InterPro" id="IPR036693">
    <property type="entry name" value="TF_LuxR_autoind-bd_dom_sf"/>
</dbReference>
<dbReference type="PANTHER" id="PTHR44688">
    <property type="entry name" value="DNA-BINDING TRANSCRIPTIONAL ACTIVATOR DEVR_DOSR"/>
    <property type="match status" value="1"/>
</dbReference>
<gene>
    <name evidence="5" type="ORF">SAMN05192549_102281</name>
</gene>
<evidence type="ECO:0000313" key="5">
    <source>
        <dbReference type="EMBL" id="SHM70736.1"/>
    </source>
</evidence>
<dbReference type="RefSeq" id="WP_072782055.1">
    <property type="nucleotide sequence ID" value="NZ_FRCX01000002.1"/>
</dbReference>
<feature type="domain" description="HTH luxR-type" evidence="4">
    <location>
        <begin position="173"/>
        <end position="238"/>
    </location>
</feature>
<dbReference type="InterPro" id="IPR000792">
    <property type="entry name" value="Tscrpt_reg_LuxR_C"/>
</dbReference>
<dbReference type="EMBL" id="FRCX01000002">
    <property type="protein sequence ID" value="SHM70736.1"/>
    <property type="molecule type" value="Genomic_DNA"/>
</dbReference>
<dbReference type="InterPro" id="IPR005143">
    <property type="entry name" value="TF_LuxR_autoind-bd_dom"/>
</dbReference>
<keyword evidence="2" id="KW-0238">DNA-binding</keyword>
<dbReference type="PROSITE" id="PS50043">
    <property type="entry name" value="HTH_LUXR_2"/>
    <property type="match status" value="1"/>
</dbReference>
<dbReference type="STRING" id="551987.SAMN05192549_102281"/>
<dbReference type="InterPro" id="IPR036388">
    <property type="entry name" value="WH-like_DNA-bd_sf"/>
</dbReference>
<keyword evidence="1" id="KW-0805">Transcription regulation</keyword>
<dbReference type="SUPFAM" id="SSF46894">
    <property type="entry name" value="C-terminal effector domain of the bipartite response regulators"/>
    <property type="match status" value="1"/>
</dbReference>
<dbReference type="GO" id="GO:0003677">
    <property type="term" value="F:DNA binding"/>
    <property type="evidence" value="ECO:0007669"/>
    <property type="project" value="UniProtKB-KW"/>
</dbReference>
<protein>
    <submittedName>
        <fullName evidence="5">LuxR family transcriptional regulator</fullName>
    </submittedName>
</protein>
<name>A0A1M7KZT9_9BURK</name>
<dbReference type="CDD" id="cd06170">
    <property type="entry name" value="LuxR_C_like"/>
    <property type="match status" value="1"/>
</dbReference>
<organism evidence="5 6">
    <name type="scientific">Duganella sacchari</name>
    <dbReference type="NCBI Taxonomy" id="551987"/>
    <lineage>
        <taxon>Bacteria</taxon>
        <taxon>Pseudomonadati</taxon>
        <taxon>Pseudomonadota</taxon>
        <taxon>Betaproteobacteria</taxon>
        <taxon>Burkholderiales</taxon>
        <taxon>Oxalobacteraceae</taxon>
        <taxon>Telluria group</taxon>
        <taxon>Duganella</taxon>
    </lineage>
</organism>
<dbReference type="SUPFAM" id="SSF75516">
    <property type="entry name" value="Pheromone-binding domain of LuxR-like quorum-sensing transcription factors"/>
    <property type="match status" value="1"/>
</dbReference>
<dbReference type="Gene3D" id="3.30.450.80">
    <property type="entry name" value="Transcription factor LuxR-like, autoinducer-binding domain"/>
    <property type="match status" value="1"/>
</dbReference>
<dbReference type="Gene3D" id="1.10.10.10">
    <property type="entry name" value="Winged helix-like DNA-binding domain superfamily/Winged helix DNA-binding domain"/>
    <property type="match status" value="1"/>
</dbReference>
<keyword evidence="6" id="KW-1185">Reference proteome</keyword>
<dbReference type="AlphaFoldDB" id="A0A1M7KZT9"/>
<evidence type="ECO:0000256" key="3">
    <source>
        <dbReference type="ARBA" id="ARBA00023163"/>
    </source>
</evidence>
<keyword evidence="3" id="KW-0804">Transcription</keyword>
<dbReference type="PRINTS" id="PR00038">
    <property type="entry name" value="HTHLUXR"/>
</dbReference>
<dbReference type="GO" id="GO:0006355">
    <property type="term" value="P:regulation of DNA-templated transcription"/>
    <property type="evidence" value="ECO:0007669"/>
    <property type="project" value="InterPro"/>
</dbReference>
<accession>A0A1M7KZT9</accession>
<evidence type="ECO:0000313" key="6">
    <source>
        <dbReference type="Proteomes" id="UP000184339"/>
    </source>
</evidence>
<evidence type="ECO:0000256" key="2">
    <source>
        <dbReference type="ARBA" id="ARBA00023125"/>
    </source>
</evidence>
<dbReference type="Proteomes" id="UP000184339">
    <property type="component" value="Unassembled WGS sequence"/>
</dbReference>
<dbReference type="Pfam" id="PF00196">
    <property type="entry name" value="GerE"/>
    <property type="match status" value="1"/>
</dbReference>
<dbReference type="Pfam" id="PF03472">
    <property type="entry name" value="Autoind_bind"/>
    <property type="match status" value="1"/>
</dbReference>
<dbReference type="PROSITE" id="PS00622">
    <property type="entry name" value="HTH_LUXR_1"/>
    <property type="match status" value="1"/>
</dbReference>
<reference evidence="6" key="1">
    <citation type="submission" date="2016-11" db="EMBL/GenBank/DDBJ databases">
        <authorList>
            <person name="Varghese N."/>
            <person name="Submissions S."/>
        </authorList>
    </citation>
    <scope>NUCLEOTIDE SEQUENCE [LARGE SCALE GENOMIC DNA]</scope>
    <source>
        <strain evidence="6">Sac-22</strain>
    </source>
</reference>
<dbReference type="InterPro" id="IPR016032">
    <property type="entry name" value="Sig_transdc_resp-reg_C-effctor"/>
</dbReference>
<evidence type="ECO:0000256" key="1">
    <source>
        <dbReference type="ARBA" id="ARBA00023015"/>
    </source>
</evidence>